<proteinExistence type="inferred from homology"/>
<dbReference type="eggNOG" id="COG0741">
    <property type="taxonomic scope" value="Bacteria"/>
</dbReference>
<dbReference type="EMBL" id="JMIH01000028">
    <property type="protein sequence ID" value="KEO72108.1"/>
    <property type="molecule type" value="Genomic_DNA"/>
</dbReference>
<dbReference type="AlphaFoldDB" id="A0A074KX16"/>
<dbReference type="Pfam" id="PF01464">
    <property type="entry name" value="SLT"/>
    <property type="match status" value="1"/>
</dbReference>
<dbReference type="PANTHER" id="PTHR37423:SF2">
    <property type="entry name" value="MEMBRANE-BOUND LYTIC MUREIN TRANSGLYCOSYLASE C"/>
    <property type="match status" value="1"/>
</dbReference>
<keyword evidence="2" id="KW-0812">Transmembrane</keyword>
<dbReference type="PANTHER" id="PTHR37423">
    <property type="entry name" value="SOLUBLE LYTIC MUREIN TRANSGLYCOSYLASE-RELATED"/>
    <property type="match status" value="1"/>
</dbReference>
<dbReference type="InterPro" id="IPR023346">
    <property type="entry name" value="Lysozyme-like_dom_sf"/>
</dbReference>
<dbReference type="Proteomes" id="UP000027821">
    <property type="component" value="Unassembled WGS sequence"/>
</dbReference>
<feature type="domain" description="Transglycosylase SLT" evidence="3">
    <location>
        <begin position="114"/>
        <end position="213"/>
    </location>
</feature>
<evidence type="ECO:0000256" key="2">
    <source>
        <dbReference type="SAM" id="Phobius"/>
    </source>
</evidence>
<reference evidence="4 5" key="1">
    <citation type="submission" date="2014-04" db="EMBL/GenBank/DDBJ databases">
        <title>Characterization and application of a salt tolerant electro-active bacterium.</title>
        <authorList>
            <person name="Yang L."/>
            <person name="Wei S."/>
            <person name="Tay Q.X.M."/>
        </authorList>
    </citation>
    <scope>NUCLEOTIDE SEQUENCE [LARGE SCALE GENOMIC DNA]</scope>
    <source>
        <strain evidence="4 5">LY1</strain>
    </source>
</reference>
<evidence type="ECO:0000313" key="4">
    <source>
        <dbReference type="EMBL" id="KEO72108.1"/>
    </source>
</evidence>
<dbReference type="SUPFAM" id="SSF53955">
    <property type="entry name" value="Lysozyme-like"/>
    <property type="match status" value="1"/>
</dbReference>
<sequence length="313" mass="36204">MQQYHIPILYVLILLLGGTVVYINLIKEAPIQEVVFVNDSSGEQTTITIPEFTRVKLFDLPEGINFAGEPVPFDQDDIIERFEREIYVNAYWNSNTIMIMKRAAKFMPIIEPILAKHGIPEDFKYVALVESGLMNVVSPAGARGFWQFMDNTAKELKLEVSTEVDERYHLEKATEAACQYLKKAYARFGNWTSVAASYNMGITGLTKRKNEQQVPKYYDLLLNEETSRYIFRILAFKELFENPKTYGYELEKEQLYTMPKLKVIKVDSNINDLAAWSLKNNSNYKELKLYNPWLRSNKLTIKKGTSYEIKLPA</sequence>
<keyword evidence="2" id="KW-0472">Membrane</keyword>
<evidence type="ECO:0000256" key="1">
    <source>
        <dbReference type="ARBA" id="ARBA00007734"/>
    </source>
</evidence>
<protein>
    <submittedName>
        <fullName evidence="4">Murein transglycosylase</fullName>
    </submittedName>
</protein>
<dbReference type="STRING" id="1048983.EL17_19550"/>
<organism evidence="4 5">
    <name type="scientific">Anditalea andensis</name>
    <dbReference type="NCBI Taxonomy" id="1048983"/>
    <lineage>
        <taxon>Bacteria</taxon>
        <taxon>Pseudomonadati</taxon>
        <taxon>Bacteroidota</taxon>
        <taxon>Cytophagia</taxon>
        <taxon>Cytophagales</taxon>
        <taxon>Cytophagaceae</taxon>
        <taxon>Anditalea</taxon>
    </lineage>
</organism>
<name>A0A074KX16_9BACT</name>
<accession>A0A074KX16</accession>
<dbReference type="InterPro" id="IPR008258">
    <property type="entry name" value="Transglycosylase_SLT_dom_1"/>
</dbReference>
<comment type="similarity">
    <text evidence="1">Belongs to the transglycosylase Slt family.</text>
</comment>
<gene>
    <name evidence="4" type="ORF">EL17_19550</name>
</gene>
<keyword evidence="2" id="KW-1133">Transmembrane helix</keyword>
<evidence type="ECO:0000313" key="5">
    <source>
        <dbReference type="Proteomes" id="UP000027821"/>
    </source>
</evidence>
<dbReference type="CDD" id="cd16894">
    <property type="entry name" value="MltD-like"/>
    <property type="match status" value="1"/>
</dbReference>
<evidence type="ECO:0000259" key="3">
    <source>
        <dbReference type="Pfam" id="PF01464"/>
    </source>
</evidence>
<feature type="transmembrane region" description="Helical" evidence="2">
    <location>
        <begin position="7"/>
        <end position="25"/>
    </location>
</feature>
<comment type="caution">
    <text evidence="4">The sequence shown here is derived from an EMBL/GenBank/DDBJ whole genome shotgun (WGS) entry which is preliminary data.</text>
</comment>
<dbReference type="Gene3D" id="1.10.530.10">
    <property type="match status" value="1"/>
</dbReference>
<keyword evidence="5" id="KW-1185">Reference proteome</keyword>